<sequence length="223" mass="24264">MSTKVKGLLKGLRYISQIFDEKEEEIQIGFPTDVKHVAHIGSDDPSANAPSWMNEYKGTSELLPGTEKAIEKLEEQNNNSSSKGTKIRNLLPKSRHHSIDIENNGNGNSDSTTKPKHTRRHRSSDPSSESSAHDSSNGSRYLRRHRRGANNGSESPSQDGTPPIGTKPRRKSKMASSEDGGSVRKPSSTRTSRRSSKGDSLTDIPFTDLGSGGIGSENGHESK</sequence>
<evidence type="ECO:0000256" key="1">
    <source>
        <dbReference type="SAM" id="MobiDB-lite"/>
    </source>
</evidence>
<dbReference type="Proteomes" id="UP001372338">
    <property type="component" value="Unassembled WGS sequence"/>
</dbReference>
<gene>
    <name evidence="3" type="ORF">RIF29_37894</name>
</gene>
<dbReference type="PROSITE" id="PS50108">
    <property type="entry name" value="CRIB"/>
    <property type="match status" value="1"/>
</dbReference>
<dbReference type="InterPro" id="IPR000095">
    <property type="entry name" value="CRIB_dom"/>
</dbReference>
<dbReference type="AlphaFoldDB" id="A0AAN9DY44"/>
<feature type="compositionally biased region" description="Low complexity" evidence="1">
    <location>
        <begin position="125"/>
        <end position="139"/>
    </location>
</feature>
<comment type="caution">
    <text evidence="3">The sequence shown here is derived from an EMBL/GenBank/DDBJ whole genome shotgun (WGS) entry which is preliminary data.</text>
</comment>
<keyword evidence="4" id="KW-1185">Reference proteome</keyword>
<name>A0AAN9DY44_CROPI</name>
<proteinExistence type="predicted"/>
<dbReference type="CDD" id="cd00132">
    <property type="entry name" value="CRIB"/>
    <property type="match status" value="1"/>
</dbReference>
<organism evidence="3 4">
    <name type="scientific">Crotalaria pallida</name>
    <name type="common">Smooth rattlebox</name>
    <name type="synonym">Crotalaria striata</name>
    <dbReference type="NCBI Taxonomy" id="3830"/>
    <lineage>
        <taxon>Eukaryota</taxon>
        <taxon>Viridiplantae</taxon>
        <taxon>Streptophyta</taxon>
        <taxon>Embryophyta</taxon>
        <taxon>Tracheophyta</taxon>
        <taxon>Spermatophyta</taxon>
        <taxon>Magnoliopsida</taxon>
        <taxon>eudicotyledons</taxon>
        <taxon>Gunneridae</taxon>
        <taxon>Pentapetalae</taxon>
        <taxon>rosids</taxon>
        <taxon>fabids</taxon>
        <taxon>Fabales</taxon>
        <taxon>Fabaceae</taxon>
        <taxon>Papilionoideae</taxon>
        <taxon>50 kb inversion clade</taxon>
        <taxon>genistoids sensu lato</taxon>
        <taxon>core genistoids</taxon>
        <taxon>Crotalarieae</taxon>
        <taxon>Crotalaria</taxon>
    </lineage>
</organism>
<dbReference type="EMBL" id="JAYWIO010000008">
    <property type="protein sequence ID" value="KAK7243109.1"/>
    <property type="molecule type" value="Genomic_DNA"/>
</dbReference>
<feature type="region of interest" description="Disordered" evidence="1">
    <location>
        <begin position="73"/>
        <end position="223"/>
    </location>
</feature>
<evidence type="ECO:0000313" key="3">
    <source>
        <dbReference type="EMBL" id="KAK7243109.1"/>
    </source>
</evidence>
<feature type="compositionally biased region" description="Polar residues" evidence="1">
    <location>
        <begin position="101"/>
        <end position="112"/>
    </location>
</feature>
<protein>
    <recommendedName>
        <fullName evidence="2">CRIB domain-containing protein</fullName>
    </recommendedName>
</protein>
<reference evidence="3 4" key="1">
    <citation type="submission" date="2024-01" db="EMBL/GenBank/DDBJ databases">
        <title>The genomes of 5 underutilized Papilionoideae crops provide insights into root nodulation and disease resistanc.</title>
        <authorList>
            <person name="Yuan L."/>
        </authorList>
    </citation>
    <scope>NUCLEOTIDE SEQUENCE [LARGE SCALE GENOMIC DNA]</scope>
    <source>
        <strain evidence="3">ZHUSHIDOU_FW_LH</strain>
        <tissue evidence="3">Leaf</tissue>
    </source>
</reference>
<evidence type="ECO:0000259" key="2">
    <source>
        <dbReference type="PROSITE" id="PS50108"/>
    </source>
</evidence>
<dbReference type="PANTHER" id="PTHR46325:SF23">
    <property type="entry name" value="P21-RHO-BINDING DOMAIN PROTEIN"/>
    <property type="match status" value="1"/>
</dbReference>
<dbReference type="PANTHER" id="PTHR46325">
    <property type="entry name" value="CRIB DOMAIN-CONTAINING PROTEIN RIC8"/>
    <property type="match status" value="1"/>
</dbReference>
<accession>A0AAN9DY44</accession>
<feature type="compositionally biased region" description="Polar residues" evidence="1">
    <location>
        <begin position="150"/>
        <end position="160"/>
    </location>
</feature>
<feature type="domain" description="CRIB" evidence="2">
    <location>
        <begin position="28"/>
        <end position="41"/>
    </location>
</feature>
<evidence type="ECO:0000313" key="4">
    <source>
        <dbReference type="Proteomes" id="UP001372338"/>
    </source>
</evidence>